<keyword evidence="2" id="KW-1185">Reference proteome</keyword>
<proteinExistence type="predicted"/>
<dbReference type="Proteomes" id="UP001054252">
    <property type="component" value="Unassembled WGS sequence"/>
</dbReference>
<dbReference type="EMBL" id="BPVZ01000002">
    <property type="protein sequence ID" value="GKU88390.1"/>
    <property type="molecule type" value="Genomic_DNA"/>
</dbReference>
<evidence type="ECO:0000313" key="1">
    <source>
        <dbReference type="EMBL" id="GKU88390.1"/>
    </source>
</evidence>
<name>A0AAV5HTP0_9ROSI</name>
<dbReference type="InterPro" id="IPR009902">
    <property type="entry name" value="DUF1442"/>
</dbReference>
<dbReference type="Pfam" id="PF07279">
    <property type="entry name" value="DUF1442"/>
    <property type="match status" value="1"/>
</dbReference>
<organism evidence="1 2">
    <name type="scientific">Rubroshorea leprosula</name>
    <dbReference type="NCBI Taxonomy" id="152421"/>
    <lineage>
        <taxon>Eukaryota</taxon>
        <taxon>Viridiplantae</taxon>
        <taxon>Streptophyta</taxon>
        <taxon>Embryophyta</taxon>
        <taxon>Tracheophyta</taxon>
        <taxon>Spermatophyta</taxon>
        <taxon>Magnoliopsida</taxon>
        <taxon>eudicotyledons</taxon>
        <taxon>Gunneridae</taxon>
        <taxon>Pentapetalae</taxon>
        <taxon>rosids</taxon>
        <taxon>malvids</taxon>
        <taxon>Malvales</taxon>
        <taxon>Dipterocarpaceae</taxon>
        <taxon>Rubroshorea</taxon>
    </lineage>
</organism>
<dbReference type="AlphaFoldDB" id="A0AAV5HTP0"/>
<evidence type="ECO:0000313" key="2">
    <source>
        <dbReference type="Proteomes" id="UP001054252"/>
    </source>
</evidence>
<accession>A0AAV5HTP0</accession>
<sequence>MVLTANGGDSIAKKGPGRWIRHIDRRSGEEHIFRV</sequence>
<protein>
    <submittedName>
        <fullName evidence="1">Uncharacterized protein</fullName>
    </submittedName>
</protein>
<comment type="caution">
    <text evidence="1">The sequence shown here is derived from an EMBL/GenBank/DDBJ whole genome shotgun (WGS) entry which is preliminary data.</text>
</comment>
<reference evidence="1 2" key="1">
    <citation type="journal article" date="2021" name="Commun. Biol.">
        <title>The genome of Shorea leprosula (Dipterocarpaceae) highlights the ecological relevance of drought in aseasonal tropical rainforests.</title>
        <authorList>
            <person name="Ng K.K.S."/>
            <person name="Kobayashi M.J."/>
            <person name="Fawcett J.A."/>
            <person name="Hatakeyama M."/>
            <person name="Paape T."/>
            <person name="Ng C.H."/>
            <person name="Ang C.C."/>
            <person name="Tnah L.H."/>
            <person name="Lee C.T."/>
            <person name="Nishiyama T."/>
            <person name="Sese J."/>
            <person name="O'Brien M.J."/>
            <person name="Copetti D."/>
            <person name="Mohd Noor M.I."/>
            <person name="Ong R.C."/>
            <person name="Putra M."/>
            <person name="Sireger I.Z."/>
            <person name="Indrioko S."/>
            <person name="Kosugi Y."/>
            <person name="Izuno A."/>
            <person name="Isagi Y."/>
            <person name="Lee S.L."/>
            <person name="Shimizu K.K."/>
        </authorList>
    </citation>
    <scope>NUCLEOTIDE SEQUENCE [LARGE SCALE GENOMIC DNA]</scope>
    <source>
        <strain evidence="1">214</strain>
    </source>
</reference>
<gene>
    <name evidence="1" type="ORF">SLEP1_g2659</name>
</gene>